<dbReference type="PROSITE" id="PS51257">
    <property type="entry name" value="PROKAR_LIPOPROTEIN"/>
    <property type="match status" value="1"/>
</dbReference>
<dbReference type="Proteomes" id="UP001441944">
    <property type="component" value="Unassembled WGS sequence"/>
</dbReference>
<accession>A0ABQ0ALM3</accession>
<sequence>MMTLRRLFLTALGCSLSACATMDTPSRNAPFEPLRDHYGLIAQGDQTIGGADFSQLSSITPLIAVDVLGKDAYND</sequence>
<keyword evidence="3" id="KW-1185">Reference proteome</keyword>
<evidence type="ECO:0000313" key="2">
    <source>
        <dbReference type="EMBL" id="GAA6196733.1"/>
    </source>
</evidence>
<feature type="signal peptide" evidence="1">
    <location>
        <begin position="1"/>
        <end position="20"/>
    </location>
</feature>
<evidence type="ECO:0000313" key="3">
    <source>
        <dbReference type="Proteomes" id="UP001441944"/>
    </source>
</evidence>
<dbReference type="EMBL" id="BAABWU010000007">
    <property type="protein sequence ID" value="GAA6196733.1"/>
    <property type="molecule type" value="Genomic_DNA"/>
</dbReference>
<name>A0ABQ0ALM3_9RHOB</name>
<protein>
    <submittedName>
        <fullName evidence="2">Uncharacterized protein</fullName>
    </submittedName>
</protein>
<reference evidence="2 3" key="1">
    <citation type="submission" date="2024-04" db="EMBL/GenBank/DDBJ databases">
        <title>Draft genome sequence of Pseudophaeobacter arcticus NBRC 116598.</title>
        <authorList>
            <person name="Miyakawa T."/>
            <person name="Kusuya Y."/>
            <person name="Miura T."/>
        </authorList>
    </citation>
    <scope>NUCLEOTIDE SEQUENCE [LARGE SCALE GENOMIC DNA]</scope>
    <source>
        <strain evidence="2 3">SU-CL00105</strain>
    </source>
</reference>
<gene>
    <name evidence="2" type="ORF">NBRC116598_21770</name>
</gene>
<proteinExistence type="predicted"/>
<feature type="chain" id="PRO_5045237715" evidence="1">
    <location>
        <begin position="21"/>
        <end position="75"/>
    </location>
</feature>
<organism evidence="2 3">
    <name type="scientific">Pseudophaeobacter arcticus</name>
    <dbReference type="NCBI Taxonomy" id="385492"/>
    <lineage>
        <taxon>Bacteria</taxon>
        <taxon>Pseudomonadati</taxon>
        <taxon>Pseudomonadota</taxon>
        <taxon>Alphaproteobacteria</taxon>
        <taxon>Rhodobacterales</taxon>
        <taxon>Paracoccaceae</taxon>
        <taxon>Pseudophaeobacter</taxon>
    </lineage>
</organism>
<keyword evidence="1" id="KW-0732">Signal</keyword>
<evidence type="ECO:0000256" key="1">
    <source>
        <dbReference type="SAM" id="SignalP"/>
    </source>
</evidence>
<comment type="caution">
    <text evidence="2">The sequence shown here is derived from an EMBL/GenBank/DDBJ whole genome shotgun (WGS) entry which is preliminary data.</text>
</comment>